<keyword evidence="2" id="KW-0812">Transmembrane</keyword>
<dbReference type="InterPro" id="IPR036457">
    <property type="entry name" value="PPM-type-like_dom_sf"/>
</dbReference>
<dbReference type="InterPro" id="IPR052016">
    <property type="entry name" value="Bact_Sigma-Reg"/>
</dbReference>
<dbReference type="PANTHER" id="PTHR43156">
    <property type="entry name" value="STAGE II SPORULATION PROTEIN E-RELATED"/>
    <property type="match status" value="1"/>
</dbReference>
<proteinExistence type="predicted"/>
<feature type="transmembrane region" description="Helical" evidence="2">
    <location>
        <begin position="370"/>
        <end position="390"/>
    </location>
</feature>
<evidence type="ECO:0000313" key="4">
    <source>
        <dbReference type="EMBL" id="TGL40935.1"/>
    </source>
</evidence>
<feature type="transmembrane region" description="Helical" evidence="2">
    <location>
        <begin position="306"/>
        <end position="327"/>
    </location>
</feature>
<feature type="transmembrane region" description="Helical" evidence="2">
    <location>
        <begin position="250"/>
        <end position="269"/>
    </location>
</feature>
<dbReference type="Gene3D" id="3.60.40.10">
    <property type="entry name" value="PPM-type phosphatase domain"/>
    <property type="match status" value="1"/>
</dbReference>
<dbReference type="Proteomes" id="UP000298125">
    <property type="component" value="Unassembled WGS sequence"/>
</dbReference>
<evidence type="ECO:0000313" key="5">
    <source>
        <dbReference type="Proteomes" id="UP000298125"/>
    </source>
</evidence>
<dbReference type="AlphaFoldDB" id="A0A4R9JIJ9"/>
<sequence length="641" mass="73496">MERSYVKRILFVLFPLFCFGSCFDSLLPYKSVKWSNGWEYRFLTEEEIPYFQPAIEDLSLDYQPYHIPYVSLEKPMPKFLSARIRFRDPLGYKESSLLLRGLVTFFDAYCGDVKLQSEFFYTPPSDPSKVEGTITYNRNFIPILQLPKECLGRNIYIVFFSEGILPLGFSEPPLYGDPTHHHKAIANRTQSFASLGFLFLILGLFSFYLFERRKKKQLLAFTWFSSISGVHFLSQSGFFGLFYYDSILPSFVIFIFTLFLIPISCLYFFDQLIGSNRWNVIRMLWQFHVLFSVVILTLAFTETISMTIALVTFIWLCLPTLVIQIIVAWSQMVAKKPKAILLVIGASALFILNAHDILSSLGILDSVPRSSHWGFFIFVICLTLYGENLFRNSEIKFGTLQKEIVTAARIQSAILPPSPPRWEPMDIHVYYQPSHEVGGDFYDFQALGGRKFGILIADVVGHGLGASIIASLSKFAFFQHYKHWSNPSFLLSAMNEDLVKKSFGRFTTATYFHIDLESQKFMVSSAGHPSFFHWKADSKELVEIKPKGKPLGILPGLTYGEEEYSFKKGDQFLFYTDGLTEEENADRLEYGEKRLAKSFLETIAKQSIDPMANMLENFHYFTGLSGAPHDDITIIHLHVKV</sequence>
<dbReference type="SMART" id="SM00331">
    <property type="entry name" value="PP2C_SIG"/>
    <property type="match status" value="1"/>
</dbReference>
<feature type="transmembrane region" description="Helical" evidence="2">
    <location>
        <begin position="192"/>
        <end position="210"/>
    </location>
</feature>
<dbReference type="Pfam" id="PF07228">
    <property type="entry name" value="SpoIIE"/>
    <property type="match status" value="1"/>
</dbReference>
<gene>
    <name evidence="4" type="ORF">EHQ49_09045</name>
</gene>
<keyword evidence="5" id="KW-1185">Reference proteome</keyword>
<evidence type="ECO:0000256" key="2">
    <source>
        <dbReference type="SAM" id="Phobius"/>
    </source>
</evidence>
<comment type="caution">
    <text evidence="4">The sequence shown here is derived from an EMBL/GenBank/DDBJ whole genome shotgun (WGS) entry which is preliminary data.</text>
</comment>
<dbReference type="InterPro" id="IPR001932">
    <property type="entry name" value="PPM-type_phosphatase-like_dom"/>
</dbReference>
<feature type="transmembrane region" description="Helical" evidence="2">
    <location>
        <begin position="281"/>
        <end position="300"/>
    </location>
</feature>
<reference evidence="4" key="1">
    <citation type="journal article" date="2019" name="PLoS Negl. Trop. Dis.">
        <title>Revisiting the worldwide diversity of Leptospira species in the environment.</title>
        <authorList>
            <person name="Vincent A.T."/>
            <person name="Schiettekatte O."/>
            <person name="Bourhy P."/>
            <person name="Veyrier F.J."/>
            <person name="Picardeau M."/>
        </authorList>
    </citation>
    <scope>NUCLEOTIDE SEQUENCE [LARGE SCALE GENOMIC DNA]</scope>
    <source>
        <strain evidence="4">201702692</strain>
    </source>
</reference>
<evidence type="ECO:0000259" key="3">
    <source>
        <dbReference type="SMART" id="SM00331"/>
    </source>
</evidence>
<organism evidence="4 5">
    <name type="scientific">Leptospira perdikensis</name>
    <dbReference type="NCBI Taxonomy" id="2484948"/>
    <lineage>
        <taxon>Bacteria</taxon>
        <taxon>Pseudomonadati</taxon>
        <taxon>Spirochaetota</taxon>
        <taxon>Spirochaetia</taxon>
        <taxon>Leptospirales</taxon>
        <taxon>Leptospiraceae</taxon>
        <taxon>Leptospira</taxon>
    </lineage>
</organism>
<dbReference type="SUPFAM" id="SSF81606">
    <property type="entry name" value="PP2C-like"/>
    <property type="match status" value="1"/>
</dbReference>
<dbReference type="GO" id="GO:0016791">
    <property type="term" value="F:phosphatase activity"/>
    <property type="evidence" value="ECO:0007669"/>
    <property type="project" value="TreeGrafter"/>
</dbReference>
<name>A0A4R9JIJ9_9LEPT</name>
<accession>A0A4R9JIJ9</accession>
<dbReference type="RefSeq" id="WP_135578599.1">
    <property type="nucleotide sequence ID" value="NZ_RQGA01000009.1"/>
</dbReference>
<feature type="domain" description="PPM-type phosphatase" evidence="3">
    <location>
        <begin position="422"/>
        <end position="639"/>
    </location>
</feature>
<keyword evidence="2" id="KW-0472">Membrane</keyword>
<keyword evidence="1" id="KW-0378">Hydrolase</keyword>
<dbReference type="InterPro" id="IPR011623">
    <property type="entry name" value="7TMR_DISM_rcpt_extracell_dom1"/>
</dbReference>
<feature type="transmembrane region" description="Helical" evidence="2">
    <location>
        <begin position="339"/>
        <end position="358"/>
    </location>
</feature>
<evidence type="ECO:0000256" key="1">
    <source>
        <dbReference type="ARBA" id="ARBA00022801"/>
    </source>
</evidence>
<dbReference type="PANTHER" id="PTHR43156:SF2">
    <property type="entry name" value="STAGE II SPORULATION PROTEIN E"/>
    <property type="match status" value="1"/>
</dbReference>
<dbReference type="Pfam" id="PF07695">
    <property type="entry name" value="7TMR-DISM_7TM"/>
    <property type="match status" value="1"/>
</dbReference>
<protein>
    <submittedName>
        <fullName evidence="4">Stage II sporulation protein E</fullName>
    </submittedName>
</protein>
<keyword evidence="2" id="KW-1133">Transmembrane helix</keyword>
<dbReference type="EMBL" id="RQGA01000009">
    <property type="protein sequence ID" value="TGL40935.1"/>
    <property type="molecule type" value="Genomic_DNA"/>
</dbReference>
<dbReference type="OrthoDB" id="9773346at2"/>
<feature type="transmembrane region" description="Helical" evidence="2">
    <location>
        <begin position="222"/>
        <end position="244"/>
    </location>
</feature>